<dbReference type="InterPro" id="IPR027417">
    <property type="entry name" value="P-loop_NTPase"/>
</dbReference>
<organism evidence="10 11">
    <name type="scientific">Dictyobacter aurantiacus</name>
    <dbReference type="NCBI Taxonomy" id="1936993"/>
    <lineage>
        <taxon>Bacteria</taxon>
        <taxon>Bacillati</taxon>
        <taxon>Chloroflexota</taxon>
        <taxon>Ktedonobacteria</taxon>
        <taxon>Ktedonobacterales</taxon>
        <taxon>Dictyobacteraceae</taxon>
        <taxon>Dictyobacter</taxon>
    </lineage>
</organism>
<comment type="subcellular location">
    <subcellularLocation>
        <location evidence="1">Cell membrane</location>
    </subcellularLocation>
</comment>
<evidence type="ECO:0000313" key="10">
    <source>
        <dbReference type="EMBL" id="GCE03161.1"/>
    </source>
</evidence>
<evidence type="ECO:0000313" key="11">
    <source>
        <dbReference type="Proteomes" id="UP000287224"/>
    </source>
</evidence>
<evidence type="ECO:0000256" key="2">
    <source>
        <dbReference type="ARBA" id="ARBA00005417"/>
    </source>
</evidence>
<proteinExistence type="inferred from homology"/>
<dbReference type="Proteomes" id="UP000287224">
    <property type="component" value="Unassembled WGS sequence"/>
</dbReference>
<keyword evidence="8" id="KW-0472">Membrane</keyword>
<gene>
    <name evidence="10" type="ORF">KDAU_04900</name>
</gene>
<feature type="domain" description="ABC transporter" evidence="9">
    <location>
        <begin position="2"/>
        <end position="240"/>
    </location>
</feature>
<dbReference type="Pfam" id="PF00005">
    <property type="entry name" value="ABC_tran"/>
    <property type="match status" value="2"/>
</dbReference>
<dbReference type="NCBIfam" id="NF010167">
    <property type="entry name" value="PRK13648.1"/>
    <property type="match status" value="2"/>
</dbReference>
<dbReference type="EMBL" id="BIFQ01000001">
    <property type="protein sequence ID" value="GCE03161.1"/>
    <property type="molecule type" value="Genomic_DNA"/>
</dbReference>
<evidence type="ECO:0000256" key="5">
    <source>
        <dbReference type="ARBA" id="ARBA00022741"/>
    </source>
</evidence>
<dbReference type="GO" id="GO:0043190">
    <property type="term" value="C:ATP-binding cassette (ABC) transporter complex"/>
    <property type="evidence" value="ECO:0007669"/>
    <property type="project" value="TreeGrafter"/>
</dbReference>
<protein>
    <submittedName>
        <fullName evidence="10">ABC transporter ATP-binding protein</fullName>
    </submittedName>
</protein>
<evidence type="ECO:0000259" key="9">
    <source>
        <dbReference type="PROSITE" id="PS50893"/>
    </source>
</evidence>
<keyword evidence="6 10" id="KW-0067">ATP-binding</keyword>
<keyword evidence="11" id="KW-1185">Reference proteome</keyword>
<accession>A0A401Z8H4</accession>
<evidence type="ECO:0000256" key="4">
    <source>
        <dbReference type="ARBA" id="ARBA00022475"/>
    </source>
</evidence>
<dbReference type="CDD" id="cd03225">
    <property type="entry name" value="ABC_cobalt_CbiO_domain1"/>
    <property type="match status" value="2"/>
</dbReference>
<evidence type="ECO:0000256" key="8">
    <source>
        <dbReference type="ARBA" id="ARBA00023136"/>
    </source>
</evidence>
<feature type="domain" description="ABC transporter" evidence="9">
    <location>
        <begin position="313"/>
        <end position="555"/>
    </location>
</feature>
<keyword evidence="4" id="KW-1003">Cell membrane</keyword>
<dbReference type="InterPro" id="IPR003439">
    <property type="entry name" value="ABC_transporter-like_ATP-bd"/>
</dbReference>
<reference evidence="11" key="1">
    <citation type="submission" date="2018-12" db="EMBL/GenBank/DDBJ databases">
        <title>Tengunoibacter tsumagoiensis gen. nov., sp. nov., Dictyobacter kobayashii sp. nov., D. alpinus sp. nov., and D. joshuensis sp. nov. and description of Dictyobacteraceae fam. nov. within the order Ktedonobacterales isolated from Tengu-no-mugimeshi.</title>
        <authorList>
            <person name="Wang C.M."/>
            <person name="Zheng Y."/>
            <person name="Sakai Y."/>
            <person name="Toyoda A."/>
            <person name="Minakuchi Y."/>
            <person name="Abe K."/>
            <person name="Yokota A."/>
            <person name="Yabe S."/>
        </authorList>
    </citation>
    <scope>NUCLEOTIDE SEQUENCE [LARGE SCALE GENOMIC DNA]</scope>
    <source>
        <strain evidence="11">S-27</strain>
    </source>
</reference>
<dbReference type="GO" id="GO:0042626">
    <property type="term" value="F:ATPase-coupled transmembrane transporter activity"/>
    <property type="evidence" value="ECO:0007669"/>
    <property type="project" value="TreeGrafter"/>
</dbReference>
<keyword evidence="3" id="KW-0813">Transport</keyword>
<dbReference type="PANTHER" id="PTHR43553">
    <property type="entry name" value="HEAVY METAL TRANSPORTER"/>
    <property type="match status" value="1"/>
</dbReference>
<comment type="similarity">
    <text evidence="2">Belongs to the ABC transporter superfamily.</text>
</comment>
<dbReference type="AlphaFoldDB" id="A0A401Z8H4"/>
<keyword evidence="7" id="KW-1278">Translocase</keyword>
<evidence type="ECO:0000256" key="7">
    <source>
        <dbReference type="ARBA" id="ARBA00022967"/>
    </source>
</evidence>
<dbReference type="InterPro" id="IPR017871">
    <property type="entry name" value="ABC_transporter-like_CS"/>
</dbReference>
<dbReference type="Gene3D" id="3.40.50.300">
    <property type="entry name" value="P-loop containing nucleotide triphosphate hydrolases"/>
    <property type="match status" value="2"/>
</dbReference>
<dbReference type="SMART" id="SM00382">
    <property type="entry name" value="AAA"/>
    <property type="match status" value="2"/>
</dbReference>
<evidence type="ECO:0000256" key="1">
    <source>
        <dbReference type="ARBA" id="ARBA00004236"/>
    </source>
</evidence>
<name>A0A401Z8H4_9CHLR</name>
<evidence type="ECO:0000256" key="3">
    <source>
        <dbReference type="ARBA" id="ARBA00022448"/>
    </source>
</evidence>
<dbReference type="PROSITE" id="PS00211">
    <property type="entry name" value="ABC_TRANSPORTER_1"/>
    <property type="match status" value="1"/>
</dbReference>
<dbReference type="GO" id="GO:0005524">
    <property type="term" value="F:ATP binding"/>
    <property type="evidence" value="ECO:0007669"/>
    <property type="project" value="UniProtKB-KW"/>
</dbReference>
<dbReference type="PROSITE" id="PS50893">
    <property type="entry name" value="ABC_TRANSPORTER_2"/>
    <property type="match status" value="2"/>
</dbReference>
<dbReference type="RefSeq" id="WP_167838167.1">
    <property type="nucleotide sequence ID" value="NZ_BIFQ01000001.1"/>
</dbReference>
<sequence>MIEIKNATFNYSAQADVPPALRDISLTIREGETVAIIGQNGSGKSTLSRLLSAILMPQSGSVLVDGLRTDAGGDDIWTIRQRVGVVFQNPDDQLIASTVIDEVAFGPENLGLARAEIAIRVREAMQALELEDYAQVAISELSVSLKQRVAIAGVLAMRPRYLILDEPTTMISGHTANQLMETIRHLAHEQGIAVIHITHFMPEIIAFDRVIVMDAGRILMDDTPAAIFSRTDELQTIGLDVPMVTHIGNTLRSQGWPQLPSVVLSPEQLVVSLEAASPVAPVSVSDPARTDQPHVLHPLTPELITEKGDAFLFGLYDISYIHRGGTPFAQEVLHQLELAITPGSAVGLVGPTGSGKSTLIDLLAGLIKPASGLFYFDGRNTGDKAFKLASMRSRVGVVFQSPESQIFEETVGKDVSFGPRQRKVSLAESRRLVQESLEAVGLSYEDFRTRYTYALSGGQKRRVAIAGVLALQPEVIIFDEPMAGLDPRGRHELFALIRALKQRSGLTLIYASSSLKDVIELVDTIHVLDKGRLVFSGTPRETLARAPELRALDIALPEAAQIALSLRAQLPTLRTDVLDRAELEAELLKARFSVL</sequence>
<dbReference type="PANTHER" id="PTHR43553:SF24">
    <property type="entry name" value="ENERGY-COUPLING FACTOR TRANSPORTER ATP-BINDING PROTEIN ECFA1"/>
    <property type="match status" value="1"/>
</dbReference>
<dbReference type="InterPro" id="IPR050095">
    <property type="entry name" value="ECF_ABC_transporter_ATP-bd"/>
</dbReference>
<keyword evidence="5" id="KW-0547">Nucleotide-binding</keyword>
<comment type="caution">
    <text evidence="10">The sequence shown here is derived from an EMBL/GenBank/DDBJ whole genome shotgun (WGS) entry which is preliminary data.</text>
</comment>
<dbReference type="InterPro" id="IPR015856">
    <property type="entry name" value="ABC_transpr_CbiO/EcfA_su"/>
</dbReference>
<dbReference type="GO" id="GO:0016887">
    <property type="term" value="F:ATP hydrolysis activity"/>
    <property type="evidence" value="ECO:0007669"/>
    <property type="project" value="InterPro"/>
</dbReference>
<dbReference type="FunFam" id="3.40.50.300:FF:000224">
    <property type="entry name" value="Energy-coupling factor transporter ATP-binding protein EcfA"/>
    <property type="match status" value="2"/>
</dbReference>
<dbReference type="InterPro" id="IPR003593">
    <property type="entry name" value="AAA+_ATPase"/>
</dbReference>
<dbReference type="SUPFAM" id="SSF52540">
    <property type="entry name" value="P-loop containing nucleoside triphosphate hydrolases"/>
    <property type="match status" value="2"/>
</dbReference>
<evidence type="ECO:0000256" key="6">
    <source>
        <dbReference type="ARBA" id="ARBA00022840"/>
    </source>
</evidence>